<dbReference type="InterPro" id="IPR056319">
    <property type="entry name" value="NOMO_7th"/>
</dbReference>
<evidence type="ECO:0000259" key="14">
    <source>
        <dbReference type="Pfam" id="PF23662"/>
    </source>
</evidence>
<dbReference type="Pfam" id="PF22902">
    <property type="entry name" value="NOMO1-like_9th"/>
    <property type="match status" value="1"/>
</dbReference>
<feature type="domain" description="NOMO-like N-terminal beta-sandwich" evidence="8">
    <location>
        <begin position="46"/>
        <end position="86"/>
    </location>
</feature>
<evidence type="ECO:0000259" key="11">
    <source>
        <dbReference type="Pfam" id="PF23141"/>
    </source>
</evidence>
<evidence type="ECO:0000259" key="10">
    <source>
        <dbReference type="Pfam" id="PF22904"/>
    </source>
</evidence>
<keyword evidence="4" id="KW-0256">Endoplasmic reticulum</keyword>
<dbReference type="InterPro" id="IPR056189">
    <property type="entry name" value="NOMO_3rd"/>
</dbReference>
<evidence type="ECO:0000256" key="2">
    <source>
        <dbReference type="ARBA" id="ARBA00022692"/>
    </source>
</evidence>
<dbReference type="Pfam" id="PF23193">
    <property type="entry name" value="NOMO_3rd"/>
    <property type="match status" value="1"/>
</dbReference>
<feature type="domain" description="NOMO eighth prealbumin-like" evidence="13">
    <location>
        <begin position="562"/>
        <end position="664"/>
    </location>
</feature>
<dbReference type="InterPro" id="IPR055576">
    <property type="entry name" value="DUF7152"/>
</dbReference>
<evidence type="ECO:0000256" key="7">
    <source>
        <dbReference type="SAM" id="SignalP"/>
    </source>
</evidence>
<organism evidence="15">
    <name type="scientific">Sesamum radiatum</name>
    <name type="common">Black benniseed</name>
    <dbReference type="NCBI Taxonomy" id="300843"/>
    <lineage>
        <taxon>Eukaryota</taxon>
        <taxon>Viridiplantae</taxon>
        <taxon>Streptophyta</taxon>
        <taxon>Embryophyta</taxon>
        <taxon>Tracheophyta</taxon>
        <taxon>Spermatophyta</taxon>
        <taxon>Magnoliopsida</taxon>
        <taxon>eudicotyledons</taxon>
        <taxon>Gunneridae</taxon>
        <taxon>Pentapetalae</taxon>
        <taxon>asterids</taxon>
        <taxon>lamiids</taxon>
        <taxon>Lamiales</taxon>
        <taxon>Pedaliaceae</taxon>
        <taxon>Sesamum</taxon>
    </lineage>
</organism>
<evidence type="ECO:0008006" key="16">
    <source>
        <dbReference type="Google" id="ProtNLM"/>
    </source>
</evidence>
<gene>
    <name evidence="15" type="ORF">Sradi_0486200</name>
</gene>
<dbReference type="SUPFAM" id="SSF49478">
    <property type="entry name" value="Cna protein B-type domain"/>
    <property type="match status" value="1"/>
</dbReference>
<feature type="domain" description="NOMO third transthyretin-like" evidence="12">
    <location>
        <begin position="246"/>
        <end position="306"/>
    </location>
</feature>
<dbReference type="Pfam" id="PF13620">
    <property type="entry name" value="CarboxypepD_reg"/>
    <property type="match status" value="1"/>
</dbReference>
<sequence length="1014" mass="111292">MASTYCYFLVAAILLQSYRIVVAESIQGCGGFVEASSALIKSRKPTDGKLDYSHVTVELQTLDGLVKDRTQCAPNGYYFIPVYDKVPVIVDHAGCNANEDINFRFTGFTLSGRVVGAVSGDSCSHKNGGPANVNVKLLSPSGDVASSVSTTSTGSYSFKNIIPGKYKISASRHDLNIDIKGSDEVELGFDNGVVDDIFFASGYDIRGYVVAQGNPILGVHFYLYSDNVREVSCPHDSGNAPGLGKALCHAVSDADGMFTFTSIPCGIYKLVPFYKGENTVFDVSPPSMLVSVEHDHAIISQKFQVTGFSVGGRVVDGNGIGVDAAKIVVDGHERSVTDKEGYYKLDQVTSKRYSIEAKKEHYKFETLNDFLVLPNMASIIDIKAVSYDICGTAQTVSSAYKAKVPPGEYRLSAFAATAESSPELLFSPPYTDVIVNKPLLGVQFYQVKNSSPRVTSEEDKWCWEQNFINIDVGVEDVEEITFIQKGYWLRVISSHDVDAYLIQADSSRMNLKIKKGSQHVCIESPGVHELHFIDSCVSFGSSTLRVDTSNLLPINLKGQKYLLKGHINVESYEDLPESISLDIINNEETLVDGTIARLVSTEIDQSRTAVYEYSVWANLGEKLVFVPRDSRNDVGKKILFYPRKQHVSVAKDGCQDAIATFSGRLGLYIEGSVSPPLSHVHIRVHAKSDSLISPLKQGDVALETTTGTDGLFLAGPLYDDIDYSIEASKEYAFSPPAEAIDLGSGESKEVVFHATRVAFSALGKVTLLSGQPKEGVSVEARAESKGFYEETVTDSSGIYRLRGLQPDTTYVIRIAKKSELDAITIERASPDSLTVKVGHEDVKELNFVVFEQPDTTILSGHVEGKNIKELRSHIRVEIRSATDPSKVETILPLPMSNFFQVKDLPKGKHQLQLRSAMPSSTLRFESEPIEVDLERQPQIHVGPLSYRIEEDIYKQELTPAPVYPLVVGVSVIALFISMPRLKDLYQALVGMSMSWSSATAKKDVKKLAIRKKTY</sequence>
<proteinExistence type="predicted"/>
<dbReference type="PANTHER" id="PTHR23303">
    <property type="entry name" value="CARBOXYPEPTIDASE REGULATORY REGION-CONTAINING"/>
    <property type="match status" value="1"/>
</dbReference>
<feature type="chain" id="PRO_5043531326" description="Carbohydrate-binding-like fold protein" evidence="7">
    <location>
        <begin position="24"/>
        <end position="1014"/>
    </location>
</feature>
<feature type="domain" description="NOMO second beta-sandwich" evidence="10">
    <location>
        <begin position="105"/>
        <end position="196"/>
    </location>
</feature>
<dbReference type="SUPFAM" id="SSF49452">
    <property type="entry name" value="Starch-binding domain-like"/>
    <property type="match status" value="1"/>
</dbReference>
<evidence type="ECO:0000259" key="13">
    <source>
        <dbReference type="Pfam" id="PF23660"/>
    </source>
</evidence>
<evidence type="ECO:0000313" key="15">
    <source>
        <dbReference type="EMBL" id="KAL0437783.1"/>
    </source>
</evidence>
<dbReference type="Pfam" id="PF22904">
    <property type="entry name" value="NOMO1-like_2nd"/>
    <property type="match status" value="1"/>
</dbReference>
<evidence type="ECO:0000259" key="9">
    <source>
        <dbReference type="Pfam" id="PF22902"/>
    </source>
</evidence>
<dbReference type="InterPro" id="IPR055073">
    <property type="entry name" value="NOMO1-like_9th"/>
</dbReference>
<dbReference type="Pfam" id="PF23662">
    <property type="entry name" value="DUF7152"/>
    <property type="match status" value="1"/>
</dbReference>
<dbReference type="InterPro" id="IPR008969">
    <property type="entry name" value="CarboxyPept-like_regulatory"/>
</dbReference>
<feature type="domain" description="NOMO seventh transthyretin-like" evidence="11">
    <location>
        <begin position="488"/>
        <end position="560"/>
    </location>
</feature>
<dbReference type="Gene3D" id="2.60.40.1120">
    <property type="entry name" value="Carboxypeptidase-like, regulatory domain"/>
    <property type="match status" value="1"/>
</dbReference>
<dbReference type="EMBL" id="JACGWJ010000002">
    <property type="protein sequence ID" value="KAL0437783.1"/>
    <property type="molecule type" value="Genomic_DNA"/>
</dbReference>
<comment type="subcellular location">
    <subcellularLocation>
        <location evidence="1">Endoplasmic reticulum membrane</location>
        <topology evidence="1">Single-pass type I membrane protein</topology>
    </subcellularLocation>
</comment>
<dbReference type="GO" id="GO:0030246">
    <property type="term" value="F:carbohydrate binding"/>
    <property type="evidence" value="ECO:0007669"/>
    <property type="project" value="InterPro"/>
</dbReference>
<evidence type="ECO:0000256" key="4">
    <source>
        <dbReference type="ARBA" id="ARBA00022824"/>
    </source>
</evidence>
<evidence type="ECO:0000256" key="6">
    <source>
        <dbReference type="ARBA" id="ARBA00023136"/>
    </source>
</evidence>
<dbReference type="Pfam" id="PF22898">
    <property type="entry name" value="NOMO1-like_1st"/>
    <property type="match status" value="1"/>
</dbReference>
<dbReference type="PANTHER" id="PTHR23303:SF14">
    <property type="entry name" value="BOS COMPLEX SUBUNIT NOMO1-RELATED"/>
    <property type="match status" value="1"/>
</dbReference>
<dbReference type="SUPFAM" id="SSF49464">
    <property type="entry name" value="Carboxypeptidase regulatory domain-like"/>
    <property type="match status" value="1"/>
</dbReference>
<protein>
    <recommendedName>
        <fullName evidence="16">Carbohydrate-binding-like fold protein</fullName>
    </recommendedName>
</protein>
<dbReference type="Pfam" id="PF23660">
    <property type="entry name" value="NOMO_8th"/>
    <property type="match status" value="1"/>
</dbReference>
<evidence type="ECO:0000256" key="3">
    <source>
        <dbReference type="ARBA" id="ARBA00022729"/>
    </source>
</evidence>
<feature type="domain" description="DUF7152" evidence="14">
    <location>
        <begin position="855"/>
        <end position="952"/>
    </location>
</feature>
<dbReference type="InterPro" id="IPR056187">
    <property type="entry name" value="NOMO_8th"/>
</dbReference>
<dbReference type="InterPro" id="IPR055074">
    <property type="entry name" value="NOMO1-3_2nd"/>
</dbReference>
<dbReference type="InterPro" id="IPR051417">
    <property type="entry name" value="SDr/BOS_complex"/>
</dbReference>
<dbReference type="AlphaFoldDB" id="A0AAW2W8F3"/>
<dbReference type="InterPro" id="IPR055075">
    <property type="entry name" value="NOMO-like_N"/>
</dbReference>
<evidence type="ECO:0000256" key="5">
    <source>
        <dbReference type="ARBA" id="ARBA00022989"/>
    </source>
</evidence>
<evidence type="ECO:0000259" key="8">
    <source>
        <dbReference type="Pfam" id="PF22898"/>
    </source>
</evidence>
<reference evidence="15" key="1">
    <citation type="submission" date="2020-06" db="EMBL/GenBank/DDBJ databases">
        <authorList>
            <person name="Li T."/>
            <person name="Hu X."/>
            <person name="Zhang T."/>
            <person name="Song X."/>
            <person name="Zhang H."/>
            <person name="Dai N."/>
            <person name="Sheng W."/>
            <person name="Hou X."/>
            <person name="Wei L."/>
        </authorList>
    </citation>
    <scope>NUCLEOTIDE SEQUENCE</scope>
    <source>
        <strain evidence="15">G02</strain>
        <tissue evidence="15">Leaf</tissue>
    </source>
</reference>
<feature type="domain" description="NOMO-like ninth beta-sandwich" evidence="9">
    <location>
        <begin position="666"/>
        <end position="736"/>
    </location>
</feature>
<dbReference type="InterPro" id="IPR013784">
    <property type="entry name" value="Carb-bd-like_fold"/>
</dbReference>
<keyword evidence="3 7" id="KW-0732">Signal</keyword>
<keyword evidence="5" id="KW-1133">Transmembrane helix</keyword>
<dbReference type="GO" id="GO:0005789">
    <property type="term" value="C:endoplasmic reticulum membrane"/>
    <property type="evidence" value="ECO:0007669"/>
    <property type="project" value="UniProtKB-SubCell"/>
</dbReference>
<keyword evidence="2" id="KW-0812">Transmembrane</keyword>
<feature type="signal peptide" evidence="7">
    <location>
        <begin position="1"/>
        <end position="23"/>
    </location>
</feature>
<dbReference type="Pfam" id="PF23141">
    <property type="entry name" value="Ig_NOMO"/>
    <property type="match status" value="1"/>
</dbReference>
<comment type="caution">
    <text evidence="15">The sequence shown here is derived from an EMBL/GenBank/DDBJ whole genome shotgun (WGS) entry which is preliminary data.</text>
</comment>
<evidence type="ECO:0000259" key="12">
    <source>
        <dbReference type="Pfam" id="PF23193"/>
    </source>
</evidence>
<reference evidence="15" key="2">
    <citation type="journal article" date="2024" name="Plant">
        <title>Genomic evolution and insights into agronomic trait innovations of Sesamum species.</title>
        <authorList>
            <person name="Miao H."/>
            <person name="Wang L."/>
            <person name="Qu L."/>
            <person name="Liu H."/>
            <person name="Sun Y."/>
            <person name="Le M."/>
            <person name="Wang Q."/>
            <person name="Wei S."/>
            <person name="Zheng Y."/>
            <person name="Lin W."/>
            <person name="Duan Y."/>
            <person name="Cao H."/>
            <person name="Xiong S."/>
            <person name="Wang X."/>
            <person name="Wei L."/>
            <person name="Li C."/>
            <person name="Ma Q."/>
            <person name="Ju M."/>
            <person name="Zhao R."/>
            <person name="Li G."/>
            <person name="Mu C."/>
            <person name="Tian Q."/>
            <person name="Mei H."/>
            <person name="Zhang T."/>
            <person name="Gao T."/>
            <person name="Zhang H."/>
        </authorList>
    </citation>
    <scope>NUCLEOTIDE SEQUENCE</scope>
    <source>
        <strain evidence="15">G02</strain>
    </source>
</reference>
<dbReference type="Gene3D" id="2.60.40.10">
    <property type="entry name" value="Immunoglobulins"/>
    <property type="match status" value="1"/>
</dbReference>
<accession>A0AAW2W8F3</accession>
<dbReference type="InterPro" id="IPR013783">
    <property type="entry name" value="Ig-like_fold"/>
</dbReference>
<keyword evidence="6" id="KW-0472">Membrane</keyword>
<name>A0AAW2W8F3_SESRA</name>
<evidence type="ECO:0000256" key="1">
    <source>
        <dbReference type="ARBA" id="ARBA00004115"/>
    </source>
</evidence>